<dbReference type="RefSeq" id="WP_095444704.1">
    <property type="nucleotide sequence ID" value="NZ_CP022603.1"/>
</dbReference>
<dbReference type="PANTHER" id="PTHR36505">
    <property type="entry name" value="BLR1072 PROTEIN"/>
    <property type="match status" value="1"/>
</dbReference>
<dbReference type="AlphaFoldDB" id="A0A248UB99"/>
<feature type="domain" description="PRC-barrel" evidence="2">
    <location>
        <begin position="43"/>
        <end position="117"/>
    </location>
</feature>
<dbReference type="KEGG" id="och:CES85_4593"/>
<dbReference type="Gene3D" id="2.30.30.240">
    <property type="entry name" value="PRC-barrel domain"/>
    <property type="match status" value="1"/>
</dbReference>
<reference evidence="3 4" key="1">
    <citation type="submission" date="2017-07" db="EMBL/GenBank/DDBJ databases">
        <title>Phylogenetic study on the rhizospheric bacterium Ochrobactrum sp. A44.</title>
        <authorList>
            <person name="Krzyzanowska D.M."/>
            <person name="Ossowicki A."/>
            <person name="Rajewska M."/>
            <person name="Maciag T."/>
            <person name="Kaczynski Z."/>
            <person name="Czerwicka M."/>
            <person name="Jafra S."/>
        </authorList>
    </citation>
    <scope>NUCLEOTIDE SEQUENCE [LARGE SCALE GENOMIC DNA]</scope>
    <source>
        <strain evidence="3 4">A44</strain>
    </source>
</reference>
<evidence type="ECO:0000259" key="2">
    <source>
        <dbReference type="Pfam" id="PF05239"/>
    </source>
</evidence>
<keyword evidence="1" id="KW-0732">Signal</keyword>
<protein>
    <submittedName>
        <fullName evidence="3">PRC-barrel domain protein</fullName>
    </submittedName>
</protein>
<dbReference type="Pfam" id="PF05239">
    <property type="entry name" value="PRC"/>
    <property type="match status" value="1"/>
</dbReference>
<dbReference type="PANTHER" id="PTHR36505:SF1">
    <property type="entry name" value="BLR1072 PROTEIN"/>
    <property type="match status" value="1"/>
</dbReference>
<dbReference type="SUPFAM" id="SSF50346">
    <property type="entry name" value="PRC-barrel domain"/>
    <property type="match status" value="1"/>
</dbReference>
<organism evidence="3 4">
    <name type="scientific">Ochrobactrum quorumnocens</name>
    <dbReference type="NCBI Taxonomy" id="271865"/>
    <lineage>
        <taxon>Bacteria</taxon>
        <taxon>Pseudomonadati</taxon>
        <taxon>Pseudomonadota</taxon>
        <taxon>Alphaproteobacteria</taxon>
        <taxon>Hyphomicrobiales</taxon>
        <taxon>Brucellaceae</taxon>
        <taxon>Brucella/Ochrobactrum group</taxon>
        <taxon>Ochrobactrum</taxon>
    </lineage>
</organism>
<name>A0A248UB99_9HYPH</name>
<evidence type="ECO:0000313" key="3">
    <source>
        <dbReference type="EMBL" id="ASV83810.1"/>
    </source>
</evidence>
<dbReference type="OrthoDB" id="7818259at2"/>
<gene>
    <name evidence="3" type="ORF">CES85_4593</name>
</gene>
<accession>A0A248UB99</accession>
<proteinExistence type="predicted"/>
<dbReference type="EMBL" id="CP022603">
    <property type="protein sequence ID" value="ASV83810.1"/>
    <property type="molecule type" value="Genomic_DNA"/>
</dbReference>
<evidence type="ECO:0000256" key="1">
    <source>
        <dbReference type="SAM" id="SignalP"/>
    </source>
</evidence>
<evidence type="ECO:0000313" key="4">
    <source>
        <dbReference type="Proteomes" id="UP000215256"/>
    </source>
</evidence>
<feature type="chain" id="PRO_5012919231" evidence="1">
    <location>
        <begin position="21"/>
        <end position="134"/>
    </location>
</feature>
<dbReference type="InterPro" id="IPR027275">
    <property type="entry name" value="PRC-brl_dom"/>
</dbReference>
<sequence length="134" mass="14617">MRRFILTAAAGLAIISFANAQTATMTEETQTEVFVTAKPTDVLSYNLIGLSILNGDNANIGEIKDLIISDGQLAGYIVSVGGFLGVGEKYVVVSPEAVDITYFDDEKKWSAVMNSTKEEIQKAPEFKYEGRWAK</sequence>
<feature type="signal peptide" evidence="1">
    <location>
        <begin position="1"/>
        <end position="20"/>
    </location>
</feature>
<dbReference type="Proteomes" id="UP000215256">
    <property type="component" value="Chromosome 2"/>
</dbReference>
<dbReference type="InterPro" id="IPR011033">
    <property type="entry name" value="PRC_barrel-like_sf"/>
</dbReference>